<feature type="non-terminal residue" evidence="3">
    <location>
        <position position="364"/>
    </location>
</feature>
<dbReference type="SUPFAM" id="SSF51338">
    <property type="entry name" value="Composite domain of metallo-dependent hydrolases"/>
    <property type="match status" value="1"/>
</dbReference>
<dbReference type="InterPro" id="IPR011059">
    <property type="entry name" value="Metal-dep_hydrolase_composite"/>
</dbReference>
<dbReference type="PANTHER" id="PTHR22642">
    <property type="entry name" value="IMIDAZOLONEPROPIONASE"/>
    <property type="match status" value="1"/>
</dbReference>
<organism evidence="3 4">
    <name type="scientific">Candidatus Acidiferrum panamense</name>
    <dbReference type="NCBI Taxonomy" id="2741543"/>
    <lineage>
        <taxon>Bacteria</taxon>
        <taxon>Pseudomonadati</taxon>
        <taxon>Acidobacteriota</taxon>
        <taxon>Terriglobia</taxon>
        <taxon>Candidatus Acidiferrales</taxon>
        <taxon>Candidatus Acidiferrum</taxon>
    </lineage>
</organism>
<evidence type="ECO:0000313" key="3">
    <source>
        <dbReference type="EMBL" id="MBA0088396.1"/>
    </source>
</evidence>
<dbReference type="Gene3D" id="3.20.20.140">
    <property type="entry name" value="Metal-dependent hydrolases"/>
    <property type="match status" value="1"/>
</dbReference>
<feature type="chain" id="PRO_5030791305" evidence="1">
    <location>
        <begin position="26"/>
        <end position="364"/>
    </location>
</feature>
<proteinExistence type="predicted"/>
<name>A0A7V8SZV6_9BACT</name>
<dbReference type="InterPro" id="IPR013108">
    <property type="entry name" value="Amidohydro_3"/>
</dbReference>
<dbReference type="PANTHER" id="PTHR22642:SF2">
    <property type="entry name" value="PROTEIN LONG AFTER FAR-RED 3"/>
    <property type="match status" value="1"/>
</dbReference>
<dbReference type="Proteomes" id="UP000567293">
    <property type="component" value="Unassembled WGS sequence"/>
</dbReference>
<dbReference type="Gene3D" id="3.10.310.70">
    <property type="match status" value="1"/>
</dbReference>
<keyword evidence="4" id="KW-1185">Reference proteome</keyword>
<evidence type="ECO:0000256" key="1">
    <source>
        <dbReference type="SAM" id="SignalP"/>
    </source>
</evidence>
<dbReference type="AlphaFoldDB" id="A0A7V8SZV6"/>
<evidence type="ECO:0000313" key="4">
    <source>
        <dbReference type="Proteomes" id="UP000567293"/>
    </source>
</evidence>
<feature type="domain" description="Amidohydrolase 3" evidence="2">
    <location>
        <begin position="80"/>
        <end position="364"/>
    </location>
</feature>
<feature type="signal peptide" evidence="1">
    <location>
        <begin position="1"/>
        <end position="25"/>
    </location>
</feature>
<dbReference type="SUPFAM" id="SSF51556">
    <property type="entry name" value="Metallo-dependent hydrolases"/>
    <property type="match status" value="1"/>
</dbReference>
<dbReference type="Gene3D" id="2.30.40.10">
    <property type="entry name" value="Urease, subunit C, domain 1"/>
    <property type="match status" value="1"/>
</dbReference>
<accession>A0A7V8SZV6</accession>
<dbReference type="GO" id="GO:0016810">
    <property type="term" value="F:hydrolase activity, acting on carbon-nitrogen (but not peptide) bonds"/>
    <property type="evidence" value="ECO:0007669"/>
    <property type="project" value="InterPro"/>
</dbReference>
<sequence>MNSRSIRLTLQLIVLCWGMTGSAGAQGLIVEPADIIVIHGRVYTENPKQPWAQAVAIHGAKIVAVGDDTTIEKIRGMGTKVINAGGKLVLPGFTDCHIHFLDGSLSLGRVNLEGAKDVPDIQKKLRQYAAEHPGDDWILGRGWNYAMFGPEALPHKKDLDEIFPNRPAFLEGYDGHTYWANSKALALAGITRETPNPPNGIIVRDEKTGEATGALKEAAEELVAKVVPKPTREDKLLALRAGMKWANENGLTRVDSAGGDFEVLDLFGEMRHRGDLSLRMYIAYFLNPPSLRQQDLDAMEAARKKFHDEWIDADAVKFMVDGVVESHTAAMLEPYSDDPTLKGKPFWEPASYNAAVAELDKRGL</sequence>
<dbReference type="InterPro" id="IPR032466">
    <property type="entry name" value="Metal_Hydrolase"/>
</dbReference>
<dbReference type="EMBL" id="JACDQQ010002479">
    <property type="protein sequence ID" value="MBA0088396.1"/>
    <property type="molecule type" value="Genomic_DNA"/>
</dbReference>
<evidence type="ECO:0000259" key="2">
    <source>
        <dbReference type="Pfam" id="PF07969"/>
    </source>
</evidence>
<dbReference type="Pfam" id="PF07969">
    <property type="entry name" value="Amidohydro_3"/>
    <property type="match status" value="1"/>
</dbReference>
<keyword evidence="1" id="KW-0732">Signal</keyword>
<comment type="caution">
    <text evidence="3">The sequence shown here is derived from an EMBL/GenBank/DDBJ whole genome shotgun (WGS) entry which is preliminary data.</text>
</comment>
<gene>
    <name evidence="3" type="ORF">HRJ53_25705</name>
</gene>
<protein>
    <submittedName>
        <fullName evidence="3">Amidohydrolase family protein</fullName>
    </submittedName>
</protein>
<reference evidence="3" key="1">
    <citation type="submission" date="2020-06" db="EMBL/GenBank/DDBJ databases">
        <title>Legume-microbial interactions unlock mineral nutrients during tropical forest succession.</title>
        <authorList>
            <person name="Epihov D.Z."/>
        </authorList>
    </citation>
    <scope>NUCLEOTIDE SEQUENCE [LARGE SCALE GENOMIC DNA]</scope>
    <source>
        <strain evidence="3">Pan2503</strain>
    </source>
</reference>